<name>A0ACC3MRM6_9PEZI</name>
<evidence type="ECO:0000313" key="2">
    <source>
        <dbReference type="Proteomes" id="UP001281147"/>
    </source>
</evidence>
<keyword evidence="2" id="KW-1185">Reference proteome</keyword>
<accession>A0ACC3MRM6</accession>
<protein>
    <submittedName>
        <fullName evidence="1">Uncharacterized protein</fullName>
    </submittedName>
</protein>
<sequence length="319" mass="35879">MGVADKIAIIGHNGWVASHIIRALAAHPFHQPLRILARQGSSIAQLPSNVEVFHYAWDDYTALHNALRGVDILISFLGHEVLKEQAKLIRPMQEAGVKLFVPSDLALPYTDEERTNVQVPRDKGELEQELKANEIPFVVICIGNFTSFALDSPCVIPERDYSQLANEVQIHGRRYAEQPHRSRWQKPTRDYVTAGFVSIFSQAGPSELAGRLIGLNELRPTTLEIEQAMAKQSGRQPQVSNETVENMAREAQQGRLDALVRKKMGDGSHTAVRSMDEVWQFDSTKTCLEELIRRSPIDDPPYIAQSDGTLHFLDKYFQS</sequence>
<organism evidence="1 2">
    <name type="scientific">Vermiconidia calcicola</name>
    <dbReference type="NCBI Taxonomy" id="1690605"/>
    <lineage>
        <taxon>Eukaryota</taxon>
        <taxon>Fungi</taxon>
        <taxon>Dikarya</taxon>
        <taxon>Ascomycota</taxon>
        <taxon>Pezizomycotina</taxon>
        <taxon>Dothideomycetes</taxon>
        <taxon>Dothideomycetidae</taxon>
        <taxon>Mycosphaerellales</taxon>
        <taxon>Extremaceae</taxon>
        <taxon>Vermiconidia</taxon>
    </lineage>
</organism>
<proteinExistence type="predicted"/>
<comment type="caution">
    <text evidence="1">The sequence shown here is derived from an EMBL/GenBank/DDBJ whole genome shotgun (WGS) entry which is preliminary data.</text>
</comment>
<reference evidence="1" key="1">
    <citation type="submission" date="2023-07" db="EMBL/GenBank/DDBJ databases">
        <title>Black Yeasts Isolated from many extreme environments.</title>
        <authorList>
            <person name="Coleine C."/>
            <person name="Stajich J.E."/>
            <person name="Selbmann L."/>
        </authorList>
    </citation>
    <scope>NUCLEOTIDE SEQUENCE</scope>
    <source>
        <strain evidence="1">CCFEE 5714</strain>
    </source>
</reference>
<dbReference type="Proteomes" id="UP001281147">
    <property type="component" value="Unassembled WGS sequence"/>
</dbReference>
<evidence type="ECO:0000313" key="1">
    <source>
        <dbReference type="EMBL" id="KAK3702092.1"/>
    </source>
</evidence>
<dbReference type="EMBL" id="JAUTXU010000165">
    <property type="protein sequence ID" value="KAK3702092.1"/>
    <property type="molecule type" value="Genomic_DNA"/>
</dbReference>
<gene>
    <name evidence="1" type="ORF">LTR37_015067</name>
</gene>